<organism evidence="5 6">
    <name type="scientific">Legionella norrlandica</name>
    <dbReference type="NCBI Taxonomy" id="1498499"/>
    <lineage>
        <taxon>Bacteria</taxon>
        <taxon>Pseudomonadati</taxon>
        <taxon>Pseudomonadota</taxon>
        <taxon>Gammaproteobacteria</taxon>
        <taxon>Legionellales</taxon>
        <taxon>Legionellaceae</taxon>
        <taxon>Legionella</taxon>
    </lineage>
</organism>
<dbReference type="NCBIfam" id="NF041893">
    <property type="entry name" value="TraI_MobP_relax"/>
    <property type="match status" value="1"/>
</dbReference>
<dbReference type="AlphaFoldDB" id="A0A0A2SPT1"/>
<dbReference type="Pfam" id="PF03432">
    <property type="entry name" value="Relaxase"/>
    <property type="match status" value="1"/>
</dbReference>
<feature type="domain" description="TraI-like middle" evidence="4">
    <location>
        <begin position="167"/>
        <end position="254"/>
    </location>
</feature>
<feature type="domain" description="Large polyvalent protein-associated" evidence="3">
    <location>
        <begin position="421"/>
        <end position="507"/>
    </location>
</feature>
<dbReference type="STRING" id="1498499.EP47_14130"/>
<evidence type="ECO:0000259" key="3">
    <source>
        <dbReference type="Pfam" id="PF18821"/>
    </source>
</evidence>
<dbReference type="Pfam" id="PF18821">
    <property type="entry name" value="LPD7"/>
    <property type="match status" value="1"/>
</dbReference>
<feature type="region of interest" description="Disordered" evidence="1">
    <location>
        <begin position="523"/>
        <end position="571"/>
    </location>
</feature>
<evidence type="ECO:0000313" key="5">
    <source>
        <dbReference type="EMBL" id="KGP63150.1"/>
    </source>
</evidence>
<dbReference type="OrthoDB" id="279005at2"/>
<comment type="caution">
    <text evidence="5">The sequence shown here is derived from an EMBL/GenBank/DDBJ whole genome shotgun (WGS) entry which is preliminary data.</text>
</comment>
<evidence type="ECO:0000313" key="6">
    <source>
        <dbReference type="Proteomes" id="UP000054422"/>
    </source>
</evidence>
<gene>
    <name evidence="5" type="ORF">EP47_14130</name>
</gene>
<evidence type="ECO:0000259" key="4">
    <source>
        <dbReference type="Pfam" id="PF22863"/>
    </source>
</evidence>
<protein>
    <submittedName>
        <fullName evidence="5">Conjugal transfer protein TraI</fullName>
    </submittedName>
</protein>
<evidence type="ECO:0000256" key="1">
    <source>
        <dbReference type="SAM" id="MobiDB-lite"/>
    </source>
</evidence>
<keyword evidence="6" id="KW-1185">Reference proteome</keyword>
<dbReference type="Pfam" id="PF22863">
    <property type="entry name" value="TraI_middle"/>
    <property type="match status" value="1"/>
</dbReference>
<feature type="domain" description="MobA/VirD2-like nuclease" evidence="2">
    <location>
        <begin position="22"/>
        <end position="154"/>
    </location>
</feature>
<reference evidence="5 6" key="1">
    <citation type="submission" date="2014-05" db="EMBL/GenBank/DDBJ databases">
        <authorList>
            <person name="Rizzardi K."/>
            <person name="Winiecka-Krusnell J."/>
            <person name="Ramliden M."/>
            <person name="Alm E."/>
            <person name="Andersson S."/>
            <person name="Byfors S."/>
        </authorList>
    </citation>
    <scope>NUCLEOTIDE SEQUENCE [LARGE SCALE GENOMIC DNA]</scope>
    <source>
        <strain evidence="5 6">LEGN</strain>
    </source>
</reference>
<evidence type="ECO:0000259" key="2">
    <source>
        <dbReference type="Pfam" id="PF03432"/>
    </source>
</evidence>
<dbReference type="RefSeq" id="WP_035889662.1">
    <property type="nucleotide sequence ID" value="NZ_JNCF01000024.1"/>
</dbReference>
<dbReference type="InterPro" id="IPR040677">
    <property type="entry name" value="LPD7"/>
</dbReference>
<dbReference type="InterPro" id="IPR054462">
    <property type="entry name" value="TraI_M"/>
</dbReference>
<dbReference type="InterPro" id="IPR005094">
    <property type="entry name" value="Endonuclease_MobA/VirD2"/>
</dbReference>
<sequence length="627" mass="72130">MIIRHIPMKSARLSSYSALVKYITDEQNKQERVGKVRISNCNSVDPTWAIHEVLATQARNQRAKSDKTYHMLISFAPGENPPNEVLKAIEKSVVSSIGFKDHQRISAIHHDTDNLHIHVAINKIHPKTFNMIEPYKAYRVFADVASKLEIEYGLEITNHRTRKSRSENIADDMEQHSGIESLINWIKRNCLEQINQANHWNEVHKILSLHGLEIHIKANGLVFCSEVGLIVKASSVSRCFSKKNLESRLGEFKPSPFSTERSRQNIYRYEPLNRKVIGSEIYARYLHEKEHGKTLLAEKLKHLREAKARLITKAKKRGRTKRAVLKLMKAPRTQKKYLYQQISKTLLKEIEKVRQNYAKERKHLLELHKNKTWADWLQQKAREGDKEALTAMRYQNRKNQSNYSLSAASTNFSLADIKQVDSITKEGTEIYKMDKAVIRNTGKEIKISKGGSIATLKKAIEMAQQRFGNCIQVNGSPLFKKIILQITIQNNIPITFADSEMEAQRQKMVLEQERRYEQSRRYRFNDGGRTPRSNEAAGTTIGERGALFSTKPNADSIRQGPPAKGQNSLRDLSQLDMVQLARRSKVLLPDNAHDQLEWQGLQPDNHVRRKIFGLTSNRKIDKGRSMF</sequence>
<dbReference type="InterPro" id="IPR049751">
    <property type="entry name" value="TraI/MobA_relaxases"/>
</dbReference>
<name>A0A0A2SPT1_9GAMM</name>
<proteinExistence type="predicted"/>
<dbReference type="EMBL" id="JNCF01000024">
    <property type="protein sequence ID" value="KGP63150.1"/>
    <property type="molecule type" value="Genomic_DNA"/>
</dbReference>
<dbReference type="Proteomes" id="UP000054422">
    <property type="component" value="Unassembled WGS sequence"/>
</dbReference>
<accession>A0A0A2SPT1</accession>